<dbReference type="AlphaFoldDB" id="A0AAE1IX69"/>
<dbReference type="Pfam" id="PF03087">
    <property type="entry name" value="BPS1"/>
    <property type="match status" value="1"/>
</dbReference>
<comment type="caution">
    <text evidence="2">The sequence shown here is derived from an EMBL/GenBank/DDBJ whole genome shotgun (WGS) entry which is preliminary data.</text>
</comment>
<organism evidence="2 3">
    <name type="scientific">Acacia crassicarpa</name>
    <name type="common">northern wattle</name>
    <dbReference type="NCBI Taxonomy" id="499986"/>
    <lineage>
        <taxon>Eukaryota</taxon>
        <taxon>Viridiplantae</taxon>
        <taxon>Streptophyta</taxon>
        <taxon>Embryophyta</taxon>
        <taxon>Tracheophyta</taxon>
        <taxon>Spermatophyta</taxon>
        <taxon>Magnoliopsida</taxon>
        <taxon>eudicotyledons</taxon>
        <taxon>Gunneridae</taxon>
        <taxon>Pentapetalae</taxon>
        <taxon>rosids</taxon>
        <taxon>fabids</taxon>
        <taxon>Fabales</taxon>
        <taxon>Fabaceae</taxon>
        <taxon>Caesalpinioideae</taxon>
        <taxon>mimosoid clade</taxon>
        <taxon>Acacieae</taxon>
        <taxon>Acacia</taxon>
    </lineage>
</organism>
<evidence type="ECO:0000313" key="2">
    <source>
        <dbReference type="EMBL" id="KAK4258616.1"/>
    </source>
</evidence>
<protein>
    <submittedName>
        <fullName evidence="2">Uncharacterized protein</fullName>
    </submittedName>
</protein>
<dbReference type="EMBL" id="JAWXYG010000011">
    <property type="protein sequence ID" value="KAK4258616.1"/>
    <property type="molecule type" value="Genomic_DNA"/>
</dbReference>
<dbReference type="PANTHER" id="PTHR33070">
    <property type="entry name" value="OS06G0725500 PROTEIN"/>
    <property type="match status" value="1"/>
</dbReference>
<dbReference type="PANTHER" id="PTHR33070:SF129">
    <property type="entry name" value="DUF241 DOMAIN PROTEIN"/>
    <property type="match status" value="1"/>
</dbReference>
<accession>A0AAE1IX69</accession>
<sequence length="296" mass="33875">MASNFKISLHCRSKSEPFGPYPLIFQLEENLQRFNSSEASSSSSSIICQNLIRLQDLHACINKVLQLPNTRQALARGCCDEKLVDELLSVRLLDFSDAAKEVLLESKEAIKELLSAIRRRRGGGQVVVSIRKFLSWRKKMKKEIRKTLENLKGNKKEISLTSSKKESCDESVPMVRILKETELITLCHLQSLLSFICGSVGQSKNIKWLIVFKLKPPKRIACDYERANISEFENLDRILESLLCHNKQYCSDVSIESFQSHLENLELSLQDLEEGIENLQRGLIRIRVSLLNIFNH</sequence>
<proteinExistence type="predicted"/>
<dbReference type="GO" id="GO:0048364">
    <property type="term" value="P:root development"/>
    <property type="evidence" value="ECO:0007669"/>
    <property type="project" value="InterPro"/>
</dbReference>
<gene>
    <name evidence="2" type="ORF">QN277_005047</name>
</gene>
<name>A0AAE1IX69_9FABA</name>
<keyword evidence="3" id="KW-1185">Reference proteome</keyword>
<reference evidence="2" key="1">
    <citation type="submission" date="2023-10" db="EMBL/GenBank/DDBJ databases">
        <title>Chromosome-level genome of the transformable northern wattle, Acacia crassicarpa.</title>
        <authorList>
            <person name="Massaro I."/>
            <person name="Sinha N.R."/>
            <person name="Poethig S."/>
            <person name="Leichty A.R."/>
        </authorList>
    </citation>
    <scope>NUCLEOTIDE SEQUENCE</scope>
    <source>
        <strain evidence="2">Acra3RX</strain>
        <tissue evidence="2">Leaf</tissue>
    </source>
</reference>
<dbReference type="InterPro" id="IPR004320">
    <property type="entry name" value="BPS1_pln"/>
</dbReference>
<keyword evidence="1" id="KW-0175">Coiled coil</keyword>
<evidence type="ECO:0000256" key="1">
    <source>
        <dbReference type="SAM" id="Coils"/>
    </source>
</evidence>
<feature type="coiled-coil region" evidence="1">
    <location>
        <begin position="255"/>
        <end position="282"/>
    </location>
</feature>
<evidence type="ECO:0000313" key="3">
    <source>
        <dbReference type="Proteomes" id="UP001293593"/>
    </source>
</evidence>
<dbReference type="Proteomes" id="UP001293593">
    <property type="component" value="Unassembled WGS sequence"/>
</dbReference>
<dbReference type="GO" id="GO:0048367">
    <property type="term" value="P:shoot system development"/>
    <property type="evidence" value="ECO:0007669"/>
    <property type="project" value="InterPro"/>
</dbReference>